<name>A0A7D4AJG6_ACTVE</name>
<protein>
    <submittedName>
        <fullName evidence="2">Mad20</fullName>
    </submittedName>
</protein>
<evidence type="ECO:0000313" key="2">
    <source>
        <dbReference type="EMBL" id="QKG20148.1"/>
    </source>
</evidence>
<organism evidence="2 3">
    <name type="scientific">Actinomadura verrucosospora</name>
    <dbReference type="NCBI Taxonomy" id="46165"/>
    <lineage>
        <taxon>Bacteria</taxon>
        <taxon>Bacillati</taxon>
        <taxon>Actinomycetota</taxon>
        <taxon>Actinomycetes</taxon>
        <taxon>Streptosporangiales</taxon>
        <taxon>Thermomonosporaceae</taxon>
        <taxon>Actinomadura</taxon>
    </lineage>
</organism>
<feature type="compositionally biased region" description="Polar residues" evidence="1">
    <location>
        <begin position="176"/>
        <end position="186"/>
    </location>
</feature>
<dbReference type="Proteomes" id="UP000501240">
    <property type="component" value="Chromosome"/>
</dbReference>
<gene>
    <name evidence="2" type="primary">mad20</name>
    <name evidence="2" type="ORF">ACTIVE_1785</name>
</gene>
<dbReference type="AlphaFoldDB" id="A0A7D4AJG6"/>
<feature type="region of interest" description="Disordered" evidence="1">
    <location>
        <begin position="149"/>
        <end position="186"/>
    </location>
</feature>
<keyword evidence="3" id="KW-1185">Reference proteome</keyword>
<reference evidence="2 3" key="1">
    <citation type="submission" date="2020-05" db="EMBL/GenBank/DDBJ databases">
        <title>Actinomadura verrucosospora NRRL-B18236 (PFL_A860) Genome sequencing and assembly.</title>
        <authorList>
            <person name="Samborskyy M."/>
        </authorList>
    </citation>
    <scope>NUCLEOTIDE SEQUENCE [LARGE SCALE GENOMIC DNA]</scope>
    <source>
        <strain evidence="2 3">NRRL:B18236</strain>
    </source>
</reference>
<proteinExistence type="predicted"/>
<sequence length="273" mass="29034">MTRNGRYYVKRNDASTPQLVPLFITISGVTGVAQPDFDDLEHSAGTAWATTDFGGPGRLMISNGVWEPNSSTFQGIIDLSKGPAISFNPTLPTDLWMVMADGSIWTTPDGQTRLRKGDMGGSSATRVAADYTSFVAWAVSSDGRAWVWQKDVTSPPPPHPSPPPPPPPPTPGVQAPSLQVTSTGSGQSTVYKMTGSGFVPDAQVHIRAVEIIDGQATEIFRLTTADSAGHMAFDLAVPCQSGETFSFSANDGRVQSGDFTQTLWSNTVTLQCP</sequence>
<evidence type="ECO:0000256" key="1">
    <source>
        <dbReference type="SAM" id="MobiDB-lite"/>
    </source>
</evidence>
<feature type="compositionally biased region" description="Pro residues" evidence="1">
    <location>
        <begin position="154"/>
        <end position="171"/>
    </location>
</feature>
<accession>A0A7D4AJG6</accession>
<evidence type="ECO:0000313" key="3">
    <source>
        <dbReference type="Proteomes" id="UP000501240"/>
    </source>
</evidence>
<dbReference type="EMBL" id="CP053892">
    <property type="protein sequence ID" value="QKG20148.1"/>
    <property type="molecule type" value="Genomic_DNA"/>
</dbReference>